<dbReference type="EMBL" id="JAPDHZ010000004">
    <property type="protein sequence ID" value="MDG0793419.1"/>
    <property type="molecule type" value="Genomic_DNA"/>
</dbReference>
<dbReference type="RefSeq" id="WP_277567200.1">
    <property type="nucleotide sequence ID" value="NZ_JAPDHZ010000004.1"/>
</dbReference>
<keyword evidence="2" id="KW-1185">Reference proteome</keyword>
<protein>
    <submittedName>
        <fullName evidence="1">Uncharacterized protein</fullName>
    </submittedName>
</protein>
<comment type="caution">
    <text evidence="1">The sequence shown here is derived from an EMBL/GenBank/DDBJ whole genome shotgun (WGS) entry which is preliminary data.</text>
</comment>
<reference evidence="1 2" key="1">
    <citation type="submission" date="2022-10" db="EMBL/GenBank/DDBJ databases">
        <title>Comparative genomic analysis of Cohnella hashimotonis sp. nov., isolated from the International Space Station.</title>
        <authorList>
            <person name="Simpson A."/>
            <person name="Venkateswaran K."/>
        </authorList>
    </citation>
    <scope>NUCLEOTIDE SEQUENCE [LARGE SCALE GENOMIC DNA]</scope>
    <source>
        <strain evidence="1 2">DSM 18997</strain>
    </source>
</reference>
<accession>A0A9X4KL56</accession>
<proteinExistence type="predicted"/>
<name>A0A9X4KL56_9BACL</name>
<gene>
    <name evidence="1" type="ORF">OMP38_23195</name>
</gene>
<evidence type="ECO:0000313" key="1">
    <source>
        <dbReference type="EMBL" id="MDG0793419.1"/>
    </source>
</evidence>
<dbReference type="AlphaFoldDB" id="A0A9X4KL56"/>
<organism evidence="1 2">
    <name type="scientific">Cohnella ginsengisoli</name>
    <dbReference type="NCBI Taxonomy" id="425004"/>
    <lineage>
        <taxon>Bacteria</taxon>
        <taxon>Bacillati</taxon>
        <taxon>Bacillota</taxon>
        <taxon>Bacilli</taxon>
        <taxon>Bacillales</taxon>
        <taxon>Paenibacillaceae</taxon>
        <taxon>Cohnella</taxon>
    </lineage>
</organism>
<sequence length="318" mass="37133">MSEFSRGIDERIDYLKNTLIQIKLENKNPNAIFDYQVYTAEFESMYWEIVTKNLSFEEFLELIFSYLWRKTDDNLKEIRNTINGQIKEEINNKFDELMKNLEQLKFKREYIDENALGDLVNAIIEAKTAIQYELNNVENWFRRSKTSTYSEYDISLPIEIATKVINNIYPNQIFAPATKFSAPGILKGKTLKSFVDIYFTLFDNIIKHCSTTNFSPSVEVEVIINDFIVEINIVNQLPEHTDHNILSEKIKEINDSVVTYKSHERASKEGGTGFYKINKIISVDLDSRRKISVSASDNKFRVQLIIDAWGLLYENTDY</sequence>
<dbReference type="Proteomes" id="UP001153387">
    <property type="component" value="Unassembled WGS sequence"/>
</dbReference>
<evidence type="ECO:0000313" key="2">
    <source>
        <dbReference type="Proteomes" id="UP001153387"/>
    </source>
</evidence>